<feature type="domain" description="PAC" evidence="11">
    <location>
        <begin position="1012"/>
        <end position="1064"/>
    </location>
</feature>
<feature type="domain" description="Histidine kinase" evidence="8">
    <location>
        <begin position="1584"/>
        <end position="1794"/>
    </location>
</feature>
<dbReference type="PROSITE" id="PS50110">
    <property type="entry name" value="RESPONSE_REGULATORY"/>
    <property type="match status" value="2"/>
</dbReference>
<dbReference type="InterPro" id="IPR005467">
    <property type="entry name" value="His_kinase_dom"/>
</dbReference>
<dbReference type="SMART" id="SM00065">
    <property type="entry name" value="GAF"/>
    <property type="match status" value="1"/>
</dbReference>
<feature type="domain" description="PAS" evidence="10">
    <location>
        <begin position="815"/>
        <end position="881"/>
    </location>
</feature>
<dbReference type="SUPFAM" id="SSF47384">
    <property type="entry name" value="Homodimeric domain of signal transducing histidine kinase"/>
    <property type="match status" value="1"/>
</dbReference>
<feature type="domain" description="PAC" evidence="11">
    <location>
        <begin position="333"/>
        <end position="385"/>
    </location>
</feature>
<feature type="modified residue" description="4-aspartylphosphate" evidence="6">
    <location>
        <position position="55"/>
    </location>
</feature>
<feature type="domain" description="PAC" evidence="11">
    <location>
        <begin position="1391"/>
        <end position="1447"/>
    </location>
</feature>
<evidence type="ECO:0000259" key="9">
    <source>
        <dbReference type="PROSITE" id="PS50110"/>
    </source>
</evidence>
<dbReference type="InterPro" id="IPR001610">
    <property type="entry name" value="PAC"/>
</dbReference>
<feature type="domain" description="PAS" evidence="10">
    <location>
        <begin position="691"/>
        <end position="760"/>
    </location>
</feature>
<protein>
    <recommendedName>
        <fullName evidence="2">histidine kinase</fullName>
        <ecNumber evidence="2">2.7.13.3</ecNumber>
    </recommendedName>
</protein>
<comment type="catalytic activity">
    <reaction evidence="1">
        <text>ATP + protein L-histidine = ADP + protein N-phospho-L-histidine.</text>
        <dbReference type="EC" id="2.7.13.3"/>
    </reaction>
</comment>
<dbReference type="CDD" id="cd00130">
    <property type="entry name" value="PAS"/>
    <property type="match status" value="10"/>
</dbReference>
<dbReference type="Pfam" id="PF02518">
    <property type="entry name" value="HATPase_c"/>
    <property type="match status" value="1"/>
</dbReference>
<dbReference type="GO" id="GO:0000155">
    <property type="term" value="F:phosphorelay sensor kinase activity"/>
    <property type="evidence" value="ECO:0007669"/>
    <property type="project" value="InterPro"/>
</dbReference>
<dbReference type="SMART" id="SM00086">
    <property type="entry name" value="PAC"/>
    <property type="match status" value="10"/>
</dbReference>
<evidence type="ECO:0000256" key="2">
    <source>
        <dbReference type="ARBA" id="ARBA00012438"/>
    </source>
</evidence>
<evidence type="ECO:0000256" key="4">
    <source>
        <dbReference type="ARBA" id="ARBA00022679"/>
    </source>
</evidence>
<dbReference type="Gene3D" id="3.40.50.2300">
    <property type="match status" value="2"/>
</dbReference>
<dbReference type="Pfam" id="PF00512">
    <property type="entry name" value="HisKA"/>
    <property type="match status" value="1"/>
</dbReference>
<dbReference type="InterPro" id="IPR036890">
    <property type="entry name" value="HATPase_C_sf"/>
</dbReference>
<dbReference type="InterPro" id="IPR013767">
    <property type="entry name" value="PAS_fold"/>
</dbReference>
<feature type="coiled-coil region" evidence="7">
    <location>
        <begin position="1055"/>
        <end position="1082"/>
    </location>
</feature>
<feature type="modified residue" description="4-aspartylphosphate" evidence="6">
    <location>
        <position position="1865"/>
    </location>
</feature>
<evidence type="ECO:0000313" key="12">
    <source>
        <dbReference type="EMBL" id="MBN1573896.1"/>
    </source>
</evidence>
<feature type="domain" description="Response regulatory" evidence="9">
    <location>
        <begin position="1816"/>
        <end position="1932"/>
    </location>
</feature>
<feature type="domain" description="PAS" evidence="10">
    <location>
        <begin position="1318"/>
        <end position="1363"/>
    </location>
</feature>
<dbReference type="PANTHER" id="PTHR43304">
    <property type="entry name" value="PHYTOCHROME-LIKE PROTEIN CPH1"/>
    <property type="match status" value="1"/>
</dbReference>
<gene>
    <name evidence="12" type="ORF">JW984_11930</name>
</gene>
<dbReference type="PANTHER" id="PTHR43304:SF1">
    <property type="entry name" value="PAC DOMAIN-CONTAINING PROTEIN"/>
    <property type="match status" value="1"/>
</dbReference>
<accession>A0A9D8KHJ3</accession>
<evidence type="ECO:0000259" key="11">
    <source>
        <dbReference type="PROSITE" id="PS50113"/>
    </source>
</evidence>
<feature type="domain" description="PAS" evidence="10">
    <location>
        <begin position="1065"/>
        <end position="1135"/>
    </location>
</feature>
<dbReference type="CDD" id="cd00156">
    <property type="entry name" value="REC"/>
    <property type="match status" value="1"/>
</dbReference>
<dbReference type="InterPro" id="IPR003018">
    <property type="entry name" value="GAF"/>
</dbReference>
<dbReference type="PRINTS" id="PR00344">
    <property type="entry name" value="BCTRLSENSOR"/>
</dbReference>
<keyword evidence="4" id="KW-0808">Transferase</keyword>
<dbReference type="InterPro" id="IPR036097">
    <property type="entry name" value="HisK_dim/P_sf"/>
</dbReference>
<dbReference type="InterPro" id="IPR013656">
    <property type="entry name" value="PAS_4"/>
</dbReference>
<dbReference type="SUPFAM" id="SSF55874">
    <property type="entry name" value="ATPase domain of HSP90 chaperone/DNA topoisomerase II/histidine kinase"/>
    <property type="match status" value="1"/>
</dbReference>
<dbReference type="EC" id="2.7.13.3" evidence="2"/>
<dbReference type="InterPro" id="IPR000700">
    <property type="entry name" value="PAS-assoc_C"/>
</dbReference>
<reference evidence="12" key="2">
    <citation type="submission" date="2021-01" db="EMBL/GenBank/DDBJ databases">
        <authorList>
            <person name="Hahn C.R."/>
            <person name="Youssef N.H."/>
            <person name="Elshahed M."/>
        </authorList>
    </citation>
    <scope>NUCLEOTIDE SEQUENCE</scope>
    <source>
        <strain evidence="12">Zod_Metabat.24</strain>
    </source>
</reference>
<evidence type="ECO:0000259" key="10">
    <source>
        <dbReference type="PROSITE" id="PS50112"/>
    </source>
</evidence>
<feature type="domain" description="PAS" evidence="10">
    <location>
        <begin position="937"/>
        <end position="1009"/>
    </location>
</feature>
<dbReference type="SMART" id="SM00091">
    <property type="entry name" value="PAS"/>
    <property type="match status" value="10"/>
</dbReference>
<dbReference type="Pfam" id="PF00072">
    <property type="entry name" value="Response_reg"/>
    <property type="match status" value="2"/>
</dbReference>
<feature type="domain" description="PAS" evidence="10">
    <location>
        <begin position="258"/>
        <end position="330"/>
    </location>
</feature>
<evidence type="ECO:0000256" key="5">
    <source>
        <dbReference type="ARBA" id="ARBA00022777"/>
    </source>
</evidence>
<keyword evidence="3 6" id="KW-0597">Phosphoprotein</keyword>
<dbReference type="Pfam" id="PF08447">
    <property type="entry name" value="PAS_3"/>
    <property type="match status" value="3"/>
</dbReference>
<feature type="domain" description="PAC" evidence="11">
    <location>
        <begin position="1519"/>
        <end position="1571"/>
    </location>
</feature>
<dbReference type="Gene3D" id="3.30.450.40">
    <property type="match status" value="1"/>
</dbReference>
<feature type="domain" description="PAC" evidence="11">
    <location>
        <begin position="764"/>
        <end position="814"/>
    </location>
</feature>
<dbReference type="SUPFAM" id="SSF55781">
    <property type="entry name" value="GAF domain-like"/>
    <property type="match status" value="1"/>
</dbReference>
<dbReference type="NCBIfam" id="TIGR00229">
    <property type="entry name" value="sensory_box"/>
    <property type="match status" value="10"/>
</dbReference>
<dbReference type="CDD" id="cd00082">
    <property type="entry name" value="HisKA"/>
    <property type="match status" value="1"/>
</dbReference>
<dbReference type="SUPFAM" id="SSF52172">
    <property type="entry name" value="CheY-like"/>
    <property type="match status" value="2"/>
</dbReference>
<dbReference type="Pfam" id="PF13185">
    <property type="entry name" value="GAF_2"/>
    <property type="match status" value="1"/>
</dbReference>
<evidence type="ECO:0000259" key="8">
    <source>
        <dbReference type="PROSITE" id="PS50109"/>
    </source>
</evidence>
<feature type="domain" description="PAC" evidence="11">
    <location>
        <begin position="886"/>
        <end position="936"/>
    </location>
</feature>
<feature type="coiled-coil region" evidence="7">
    <location>
        <begin position="550"/>
        <end position="581"/>
    </location>
</feature>
<evidence type="ECO:0000256" key="1">
    <source>
        <dbReference type="ARBA" id="ARBA00000085"/>
    </source>
</evidence>
<proteinExistence type="predicted"/>
<dbReference type="InterPro" id="IPR029016">
    <property type="entry name" value="GAF-like_dom_sf"/>
</dbReference>
<dbReference type="InterPro" id="IPR001789">
    <property type="entry name" value="Sig_transdc_resp-reg_receiver"/>
</dbReference>
<dbReference type="PROSITE" id="PS50113">
    <property type="entry name" value="PAC"/>
    <property type="match status" value="10"/>
</dbReference>
<sequence length="1935" mass="220389">MEKTVKILIVDDDPKLRKTLSDILKVKGYTTIDVANGKTALNKAESEAPSVALIDLKLTDISGIEVMKGIKKLSPETECIILTGYSSRETAVEAVNLGAFNYMDKPYDMEKLLLIIQRAVEKGESEKALRESEEKWRGLFENSIEAAFTVDLKGNFTSINSALASVMGYKKKEIVGRNYTEFAPREVIDAVFEAYNRLYHTGEPIREFVYKTTRKSGEARTVETYVNTIRKGGEIVGFQGTLRDITEQKRSEEALKKSEEKFRTVADFTYDWEYWRGIDDRFIYTSPSVERITGYSLKEIFDDPKFIEKIVHPDDKHLLEKHRRVLIDDSKECSLKFRIITKDGETRWIGHVCQPVYDSDGNHLGRRGSNRDITKQKLAEDHIINLNRLLKSIRDINQLIVREKDRDNLLQEACDILTSVGGYRMAWVGFVDEGKKKVVPAAQSGFEEGYLDKITITWDEKSTGKGPGGTAIKTKRPCVFNDITNNPKFKPWKSQAEERGYRSCASFPFIYNDIVYYIFCVYSDFKDFFNDEEVELLKEVSQDLAFALSAIETEQERKKAVEELSRSEERYRSLVENLNDVIFNVDMDGIFSYISPAIENISKYSVDDVEGVSFTSFVHPEDLFMLEDVLKLKDADIKEVYEFRVFDKDGEVRHVRVSSRMKMEGKKPVGLTGLMTDITERKKAEEALRESETKYRQLVEGATVGIAIGQDGILKFINPAISELFGRSEEELISKQFTEFLHPDDKDRALRTHYERIKGGEVPYLTGYRIIDSKGDTKWVEVNGVATTWEGKAAALNFITDITERKAAEVALKESEERYRILFESSPVGIGMTDVEGNIYASNPVFEEMVGYSGDEMKGVKLGSIYVNQDDRKELLRRLKEFGYVKEFETTLKKRDGKAFVALLDAQLMEMDGRQVILTTIRDVTHFKEAADALKESEERFRIAAESSSDLIYEWDIATDSLNWYGDIDVALGYKKGEFERTLDAWLKSIHPDDRERLEKIVEDHRKTGEPISVEYRVVKKDGSWRYWMDQGTAMVDKAGKPVKLIGACIDITERKVAEDALRESEERYKSLVENLNDAIFNLDKEGKISYLSPVVETISDYKVEDLMGRPFIELVHPDDLEGLMNSYQKTATGRYEPHEFRVLKKDGTSLHVNTSSRLILEDGEVIGMSGVLTDITERKRAEETLIDEKEKAKIYLDTAGVILIALNRKGEITLLNKKGHEILGYEEGEIVGKNWFRTCLPKGIRGEVESVFKMLMSGDVEPVKYYENPILTKSGEERIIAWHNTILMGREGEIVGTLGSGEDITERKRAEENLIENTLYFRSLIDTLHEDIIVIDGDLRVTDINSSFLKKTGRARDDILGRPCYEVYRGYDDECTSLGNFCPHRIVFKTGENVQVVHEHKKGDGTIQYIDILASPLKDNTGEVVKVIEAMRDVTDIYRAHERIRESEEKFRSFFETSRDVVYLSNVDGKFEDINRSGEKLFGYQRGELLSMDIRKLYQNPEERIAFVKSIEENGFVKDYEVTLKKKDGTKIDSLITAAVRFDKDNKVIGYQGIIRDITERKKLETKLIQTEKLSSLGGILSGVAHELNNPLTSIIGNAQLLARKNLPSDIMNKLEVIQKESFRCTKIVGGLLSFAREHKPERKMIYINDVLRESYKLREYEMRMNGIDFEMELTEDIPRTSADPYQFQQVFINLINNAYDALKNDKGGSLVVRSLCRDNNIVLEFEDDGPGIPAKDLNSIFDPFFTTKEVGEGTGLGLSIVYGIIKEHNGEIRVESVPGEGAKFIIELPVVDELSGEDGVKDQETVKRHGGGKAVLIVEDENSLRDLILDALLYEGYNANACGSVEQAIELMADNRYDAVISDMKMPGLSGKDLYGFIKKKYPSLLKKMLFITGDVLGRETQDFLKDTGVEYVEKPFIIDELLNRVLKLSKDF</sequence>
<dbReference type="SMART" id="SM00387">
    <property type="entry name" value="HATPase_c"/>
    <property type="match status" value="1"/>
</dbReference>
<dbReference type="InterPro" id="IPR013655">
    <property type="entry name" value="PAS_fold_3"/>
</dbReference>
<dbReference type="InterPro" id="IPR003661">
    <property type="entry name" value="HisK_dim/P_dom"/>
</dbReference>
<dbReference type="PROSITE" id="PS50112">
    <property type="entry name" value="PAS"/>
    <property type="match status" value="10"/>
</dbReference>
<dbReference type="InterPro" id="IPR011006">
    <property type="entry name" value="CheY-like_superfamily"/>
</dbReference>
<dbReference type="Gene3D" id="3.30.450.20">
    <property type="entry name" value="PAS domain"/>
    <property type="match status" value="10"/>
</dbReference>
<dbReference type="InterPro" id="IPR003594">
    <property type="entry name" value="HATPase_dom"/>
</dbReference>
<feature type="domain" description="PAS" evidence="10">
    <location>
        <begin position="1448"/>
        <end position="1514"/>
    </location>
</feature>
<name>A0A9D8KHJ3_9DELT</name>
<dbReference type="GO" id="GO:0006355">
    <property type="term" value="P:regulation of DNA-templated transcription"/>
    <property type="evidence" value="ECO:0007669"/>
    <property type="project" value="InterPro"/>
</dbReference>
<evidence type="ECO:0000313" key="13">
    <source>
        <dbReference type="Proteomes" id="UP000809273"/>
    </source>
</evidence>
<feature type="domain" description="PAC" evidence="11">
    <location>
        <begin position="639"/>
        <end position="690"/>
    </location>
</feature>
<dbReference type="SMART" id="SM00448">
    <property type="entry name" value="REC"/>
    <property type="match status" value="2"/>
</dbReference>
<evidence type="ECO:0000256" key="3">
    <source>
        <dbReference type="ARBA" id="ARBA00022553"/>
    </source>
</evidence>
<feature type="domain" description="PAS" evidence="10">
    <location>
        <begin position="132"/>
        <end position="202"/>
    </location>
</feature>
<dbReference type="SMART" id="SM00388">
    <property type="entry name" value="HisKA"/>
    <property type="match status" value="1"/>
</dbReference>
<dbReference type="Pfam" id="PF08448">
    <property type="entry name" value="PAS_4"/>
    <property type="match status" value="2"/>
</dbReference>
<dbReference type="Gene3D" id="3.30.565.10">
    <property type="entry name" value="Histidine kinase-like ATPase, C-terminal domain"/>
    <property type="match status" value="1"/>
</dbReference>
<dbReference type="SUPFAM" id="SSF55785">
    <property type="entry name" value="PYP-like sensor domain (PAS domain)"/>
    <property type="match status" value="10"/>
</dbReference>
<feature type="domain" description="PAS" evidence="10">
    <location>
        <begin position="567"/>
        <end position="631"/>
    </location>
</feature>
<dbReference type="InterPro" id="IPR052162">
    <property type="entry name" value="Sensor_kinase/Photoreceptor"/>
</dbReference>
<feature type="domain" description="Response regulatory" evidence="9">
    <location>
        <begin position="6"/>
        <end position="120"/>
    </location>
</feature>
<dbReference type="InterPro" id="IPR035965">
    <property type="entry name" value="PAS-like_dom_sf"/>
</dbReference>
<dbReference type="PROSITE" id="PS50109">
    <property type="entry name" value="HIS_KIN"/>
    <property type="match status" value="1"/>
</dbReference>
<feature type="domain" description="PAC" evidence="11">
    <location>
        <begin position="1137"/>
        <end position="1188"/>
    </location>
</feature>
<dbReference type="Pfam" id="PF13426">
    <property type="entry name" value="PAS_9"/>
    <property type="match status" value="3"/>
</dbReference>
<evidence type="ECO:0000256" key="7">
    <source>
        <dbReference type="SAM" id="Coils"/>
    </source>
</evidence>
<keyword evidence="5" id="KW-0418">Kinase</keyword>
<feature type="domain" description="PAC" evidence="11">
    <location>
        <begin position="206"/>
        <end position="257"/>
    </location>
</feature>
<feature type="domain" description="PAC" evidence="11">
    <location>
        <begin position="1265"/>
        <end position="1317"/>
    </location>
</feature>
<dbReference type="InterPro" id="IPR004358">
    <property type="entry name" value="Sig_transdc_His_kin-like_C"/>
</dbReference>
<dbReference type="Proteomes" id="UP000809273">
    <property type="component" value="Unassembled WGS sequence"/>
</dbReference>
<comment type="caution">
    <text evidence="12">The sequence shown here is derived from an EMBL/GenBank/DDBJ whole genome shotgun (WGS) entry which is preliminary data.</text>
</comment>
<organism evidence="12 13">
    <name type="scientific">Candidatus Zymogenus saltonus</name>
    <dbReference type="NCBI Taxonomy" id="2844893"/>
    <lineage>
        <taxon>Bacteria</taxon>
        <taxon>Deltaproteobacteria</taxon>
        <taxon>Candidatus Zymogenia</taxon>
        <taxon>Candidatus Zymogeniales</taxon>
        <taxon>Candidatus Zymogenaceae</taxon>
        <taxon>Candidatus Zymogenus</taxon>
    </lineage>
</organism>
<dbReference type="Gene3D" id="1.10.287.130">
    <property type="match status" value="1"/>
</dbReference>
<evidence type="ECO:0000256" key="6">
    <source>
        <dbReference type="PROSITE-ProRule" id="PRU00169"/>
    </source>
</evidence>
<dbReference type="EMBL" id="JAFGIX010000058">
    <property type="protein sequence ID" value="MBN1573896.1"/>
    <property type="molecule type" value="Genomic_DNA"/>
</dbReference>
<feature type="domain" description="PAS" evidence="10">
    <location>
        <begin position="1189"/>
        <end position="1260"/>
    </location>
</feature>
<keyword evidence="7" id="KW-0175">Coiled coil</keyword>
<dbReference type="InterPro" id="IPR000014">
    <property type="entry name" value="PAS"/>
</dbReference>
<reference evidence="12" key="1">
    <citation type="journal article" date="2021" name="Environ. Microbiol.">
        <title>Genomic characterization of three novel Desulfobacterota classes expand the metabolic and phylogenetic diversity of the phylum.</title>
        <authorList>
            <person name="Murphy C.L."/>
            <person name="Biggerstaff J."/>
            <person name="Eichhorn A."/>
            <person name="Ewing E."/>
            <person name="Shahan R."/>
            <person name="Soriano D."/>
            <person name="Stewart S."/>
            <person name="VanMol K."/>
            <person name="Walker R."/>
            <person name="Walters P."/>
            <person name="Elshahed M.S."/>
            <person name="Youssef N.H."/>
        </authorList>
    </citation>
    <scope>NUCLEOTIDE SEQUENCE</scope>
    <source>
        <strain evidence="12">Zod_Metabat.24</strain>
    </source>
</reference>
<dbReference type="Pfam" id="PF00989">
    <property type="entry name" value="PAS"/>
    <property type="match status" value="2"/>
</dbReference>